<dbReference type="EMBL" id="BX284603">
    <property type="protein sequence ID" value="CCD73051.1"/>
    <property type="molecule type" value="Genomic_DNA"/>
</dbReference>
<evidence type="ECO:0000313" key="2">
    <source>
        <dbReference type="Proteomes" id="UP000001940"/>
    </source>
</evidence>
<dbReference type="UCSC" id="Y82E9BR.20.1">
    <property type="organism name" value="c. elegans"/>
</dbReference>
<sequence length="44" mass="4855">MLLSRFLDVLAPGWQEGNDTVTINAALDEFGLIEVRLSHTGRVV</sequence>
<keyword evidence="2" id="KW-1185">Reference proteome</keyword>
<name>Q95XB0_CAEEL</name>
<dbReference type="HOGENOM" id="CLU_3225097_0_0_1"/>
<dbReference type="OrthoDB" id="6413711at2759"/>
<organism evidence="1 2">
    <name type="scientific">Caenorhabditis elegans</name>
    <dbReference type="NCBI Taxonomy" id="6239"/>
    <lineage>
        <taxon>Eukaryota</taxon>
        <taxon>Metazoa</taxon>
        <taxon>Ecdysozoa</taxon>
        <taxon>Nematoda</taxon>
        <taxon>Chromadorea</taxon>
        <taxon>Rhabditida</taxon>
        <taxon>Rhabditina</taxon>
        <taxon>Rhabditomorpha</taxon>
        <taxon>Rhabditoidea</taxon>
        <taxon>Rhabditidae</taxon>
        <taxon>Peloderinae</taxon>
        <taxon>Caenorhabditis</taxon>
    </lineage>
</organism>
<dbReference type="Proteomes" id="UP000001940">
    <property type="component" value="Chromosome III"/>
</dbReference>
<dbReference type="Bgee" id="WBGene00022352">
    <property type="expression patterns" value="Expressed in embryo"/>
</dbReference>
<dbReference type="AlphaFoldDB" id="Q95XB0"/>
<reference evidence="1 2" key="1">
    <citation type="journal article" date="1998" name="Science">
        <title>Genome sequence of the nematode C. elegans: a platform for investigating biology.</title>
        <authorList>
            <consortium name="The C. elegans sequencing consortium"/>
            <person name="Sulson J.E."/>
            <person name="Waterston R."/>
        </authorList>
    </citation>
    <scope>NUCLEOTIDE SEQUENCE [LARGE SCALE GENOMIC DNA]</scope>
    <source>
        <strain evidence="1 2">Bristol N2</strain>
    </source>
</reference>
<proteinExistence type="predicted"/>
<dbReference type="AGR" id="WB:WBGene00022352"/>
<dbReference type="STRING" id="6239.Y82E9BR.20.2"/>
<dbReference type="PaxDb" id="6239-Y82E9BR.20.2"/>
<protein>
    <submittedName>
        <fullName evidence="1">Type I toxin-antitoxin system SymE family toxin</fullName>
    </submittedName>
</protein>
<dbReference type="InParanoid" id="Q95XB0"/>
<evidence type="ECO:0000313" key="1">
    <source>
        <dbReference type="EMBL" id="CCD73051.1"/>
    </source>
</evidence>
<accession>Q95XB0</accession>
<dbReference type="WormBase" id="Y82E9BR.20">
    <property type="protein sequence ID" value="CE29934"/>
    <property type="gene ID" value="WBGene00022352"/>
</dbReference>
<evidence type="ECO:0000313" key="3">
    <source>
        <dbReference type="WormBase" id="Y82E9BR.20"/>
    </source>
</evidence>
<gene>
    <name evidence="1" type="ORF">CELE_Y82E9BR.20</name>
    <name evidence="1 3" type="ORF">Y82E9BR.20</name>
</gene>